<evidence type="ECO:0000256" key="1">
    <source>
        <dbReference type="ARBA" id="ARBA00004127"/>
    </source>
</evidence>
<dbReference type="EMBL" id="GHES01040461">
    <property type="protein sequence ID" value="MPA71020.1"/>
    <property type="molecule type" value="Transcribed_RNA"/>
</dbReference>
<feature type="transmembrane region" description="Helical" evidence="7">
    <location>
        <begin position="95"/>
        <end position="122"/>
    </location>
</feature>
<dbReference type="PANTHER" id="PTHR31769">
    <property type="entry name" value="OS07G0462200 PROTEIN-RELATED"/>
    <property type="match status" value="1"/>
</dbReference>
<feature type="transmembrane region" description="Helical" evidence="7">
    <location>
        <begin position="52"/>
        <end position="75"/>
    </location>
</feature>
<proteinExistence type="inferred from homology"/>
<keyword evidence="4 7" id="KW-1133">Transmembrane helix</keyword>
<comment type="similarity">
    <text evidence="6">Belongs to the DESIGUAL family.</text>
</comment>
<keyword evidence="2 7" id="KW-0812">Transmembrane</keyword>
<evidence type="ECO:0000256" key="3">
    <source>
        <dbReference type="ARBA" id="ARBA00022729"/>
    </source>
</evidence>
<evidence type="ECO:0000256" key="4">
    <source>
        <dbReference type="ARBA" id="ARBA00022989"/>
    </source>
</evidence>
<organism evidence="8">
    <name type="scientific">Davidia involucrata</name>
    <name type="common">Dove tree</name>
    <dbReference type="NCBI Taxonomy" id="16924"/>
    <lineage>
        <taxon>Eukaryota</taxon>
        <taxon>Viridiplantae</taxon>
        <taxon>Streptophyta</taxon>
        <taxon>Embryophyta</taxon>
        <taxon>Tracheophyta</taxon>
        <taxon>Spermatophyta</taxon>
        <taxon>Magnoliopsida</taxon>
        <taxon>eudicotyledons</taxon>
        <taxon>Gunneridae</taxon>
        <taxon>Pentapetalae</taxon>
        <taxon>asterids</taxon>
        <taxon>Cornales</taxon>
        <taxon>Nyssaceae</taxon>
        <taxon>Davidia</taxon>
    </lineage>
</organism>
<accession>A0A5B7BPX6</accession>
<evidence type="ECO:0000256" key="6">
    <source>
        <dbReference type="ARBA" id="ARBA00029467"/>
    </source>
</evidence>
<dbReference type="GO" id="GO:0012505">
    <property type="term" value="C:endomembrane system"/>
    <property type="evidence" value="ECO:0007669"/>
    <property type="project" value="UniProtKB-SubCell"/>
</dbReference>
<gene>
    <name evidence="8" type="ORF">Din_040461</name>
</gene>
<evidence type="ECO:0000256" key="5">
    <source>
        <dbReference type="ARBA" id="ARBA00023136"/>
    </source>
</evidence>
<dbReference type="InterPro" id="IPR009606">
    <property type="entry name" value="DEAL/Modifying_wall_lignin1/2"/>
</dbReference>
<evidence type="ECO:0000256" key="7">
    <source>
        <dbReference type="SAM" id="Phobius"/>
    </source>
</evidence>
<sequence>MEKHQYRFMVILSIVVILGLVSFTFCIASEFKRSKKKDLKLDGKLCYLPGSHAFGFGMAALICLLVAQIIGNLIICRNFCSGEKRSSNRAKEQTVVASALAVLSWISFGIAVILIGAATSMNRRQPYGTGWLDCECYIVKDGVYFGSGILVLVAVGSTLILATITMRKSHVEHGLKVHAQVGT</sequence>
<evidence type="ECO:0000313" key="8">
    <source>
        <dbReference type="EMBL" id="MPA71020.1"/>
    </source>
</evidence>
<keyword evidence="5 7" id="KW-0472">Membrane</keyword>
<keyword evidence="3" id="KW-0732">Signal</keyword>
<dbReference type="AlphaFoldDB" id="A0A5B7BPX6"/>
<feature type="transmembrane region" description="Helical" evidence="7">
    <location>
        <begin position="142"/>
        <end position="166"/>
    </location>
</feature>
<reference evidence="8" key="1">
    <citation type="submission" date="2019-08" db="EMBL/GenBank/DDBJ databases">
        <title>Reference gene set and small RNA set construction with multiple tissues from Davidia involucrata Baill.</title>
        <authorList>
            <person name="Yang H."/>
            <person name="Zhou C."/>
            <person name="Li G."/>
            <person name="Wang J."/>
            <person name="Gao P."/>
            <person name="Wang M."/>
            <person name="Wang R."/>
            <person name="Zhao Y."/>
        </authorList>
    </citation>
    <scope>NUCLEOTIDE SEQUENCE</scope>
    <source>
        <tissue evidence="8">Mixed with DoveR01_LX</tissue>
    </source>
</reference>
<dbReference type="InterPro" id="IPR052222">
    <property type="entry name" value="DESIGUAL"/>
</dbReference>
<dbReference type="Pfam" id="PF06749">
    <property type="entry name" value="DUF1218"/>
    <property type="match status" value="1"/>
</dbReference>
<name>A0A5B7BPX6_DAVIN</name>
<protein>
    <submittedName>
        <fullName evidence="8">Uncharacterized protein</fullName>
    </submittedName>
</protein>
<comment type="subcellular location">
    <subcellularLocation>
        <location evidence="1">Endomembrane system</location>
        <topology evidence="1">Multi-pass membrane protein</topology>
    </subcellularLocation>
</comment>
<evidence type="ECO:0000256" key="2">
    <source>
        <dbReference type="ARBA" id="ARBA00022692"/>
    </source>
</evidence>